<evidence type="ECO:0000313" key="1">
    <source>
        <dbReference type="EMBL" id="CAH0725154.1"/>
    </source>
</evidence>
<keyword evidence="2" id="KW-1185">Reference proteome</keyword>
<gene>
    <name evidence="1" type="ORF">BINO364_LOCUS10768</name>
</gene>
<feature type="non-terminal residue" evidence="1">
    <location>
        <position position="84"/>
    </location>
</feature>
<accession>A0A8J9YAF6</accession>
<sequence length="84" mass="10010">MRLFSARREARREGARLERLQPFCSQIRLHLPRNYYLVQIMKPCFQNVLSRGAQRERDVTRNVTNFLNMSRDATVYPQLLHGAF</sequence>
<dbReference type="AlphaFoldDB" id="A0A8J9YAF6"/>
<protein>
    <submittedName>
        <fullName evidence="1">Uncharacterized protein</fullName>
    </submittedName>
</protein>
<organism evidence="1 2">
    <name type="scientific">Brenthis ino</name>
    <name type="common">lesser marbled fritillary</name>
    <dbReference type="NCBI Taxonomy" id="405034"/>
    <lineage>
        <taxon>Eukaryota</taxon>
        <taxon>Metazoa</taxon>
        <taxon>Ecdysozoa</taxon>
        <taxon>Arthropoda</taxon>
        <taxon>Hexapoda</taxon>
        <taxon>Insecta</taxon>
        <taxon>Pterygota</taxon>
        <taxon>Neoptera</taxon>
        <taxon>Endopterygota</taxon>
        <taxon>Lepidoptera</taxon>
        <taxon>Glossata</taxon>
        <taxon>Ditrysia</taxon>
        <taxon>Papilionoidea</taxon>
        <taxon>Nymphalidae</taxon>
        <taxon>Heliconiinae</taxon>
        <taxon>Argynnini</taxon>
        <taxon>Brenthis</taxon>
    </lineage>
</organism>
<proteinExistence type="predicted"/>
<evidence type="ECO:0000313" key="2">
    <source>
        <dbReference type="Proteomes" id="UP000838878"/>
    </source>
</evidence>
<reference evidence="1" key="1">
    <citation type="submission" date="2021-12" db="EMBL/GenBank/DDBJ databases">
        <authorList>
            <person name="Martin H S."/>
        </authorList>
    </citation>
    <scope>NUCLEOTIDE SEQUENCE</scope>
</reference>
<dbReference type="EMBL" id="OV170225">
    <property type="protein sequence ID" value="CAH0725154.1"/>
    <property type="molecule type" value="Genomic_DNA"/>
</dbReference>
<name>A0A8J9YAF6_9NEOP</name>
<dbReference type="Proteomes" id="UP000838878">
    <property type="component" value="Chromosome 5"/>
</dbReference>